<feature type="chain" id="PRO_5018706516" evidence="2">
    <location>
        <begin position="42"/>
        <end position="455"/>
    </location>
</feature>
<name>A0A3S5FDG9_9PLAT</name>
<dbReference type="Proteomes" id="UP000784294">
    <property type="component" value="Unassembled WGS sequence"/>
</dbReference>
<accession>A0A3S5FDG9</accession>
<feature type="signal peptide" evidence="2">
    <location>
        <begin position="1"/>
        <end position="41"/>
    </location>
</feature>
<feature type="non-terminal residue" evidence="3">
    <location>
        <position position="455"/>
    </location>
</feature>
<evidence type="ECO:0000256" key="2">
    <source>
        <dbReference type="SAM" id="SignalP"/>
    </source>
</evidence>
<dbReference type="AlphaFoldDB" id="A0A3S5FDG9"/>
<reference evidence="3" key="1">
    <citation type="submission" date="2018-11" db="EMBL/GenBank/DDBJ databases">
        <authorList>
            <consortium name="Pathogen Informatics"/>
        </authorList>
    </citation>
    <scope>NUCLEOTIDE SEQUENCE</scope>
</reference>
<sequence>MPFYPSHVIDRRGGWGTREAVAMVPLLLALFSVCLVGPSRCGGYISEAVDGLEEPLPPLIDSLVIPEDDFSADRGLDKETSWFGQSDPAGSLHLELPRGEGASGKALERAALGPDWSVGTQTDDNEVTEEEKKRRNELLEATEGADVDESSTGRMMAGDFVRGVGNAAHQTSLSRPGHIVAVPIVETVCPGLVCFALPQAEPKETSLLDCQPRRPTVGGEGVHNVACRYWLRYERANWLRREDVMRIAEVKLVLRPEEETEAVDDLEESSAAKRARVRVRVHQMAPGLLGRLLGHMRAHLNLPSVRPDGGGASETVMLHLTISYLHFNRLGGGDLAGLVSEHGLSSLSLWNPDVWEAESWLAETNNQTGRDGMTLEASAGVYFQLTVFCETVNRDSAFRHLWLPWRKWRIKFNHCNDVYSCRRWRLRYPICSEEETTASSATDYWRTKAEYLVVP</sequence>
<dbReference type="OrthoDB" id="6267099at2759"/>
<keyword evidence="2" id="KW-0732">Signal</keyword>
<organism evidence="3 4">
    <name type="scientific">Protopolystoma xenopodis</name>
    <dbReference type="NCBI Taxonomy" id="117903"/>
    <lineage>
        <taxon>Eukaryota</taxon>
        <taxon>Metazoa</taxon>
        <taxon>Spiralia</taxon>
        <taxon>Lophotrochozoa</taxon>
        <taxon>Platyhelminthes</taxon>
        <taxon>Monogenea</taxon>
        <taxon>Polyopisthocotylea</taxon>
        <taxon>Polystomatidea</taxon>
        <taxon>Polystomatidae</taxon>
        <taxon>Protopolystoma</taxon>
    </lineage>
</organism>
<gene>
    <name evidence="3" type="ORF">PXEA_LOCUS12185</name>
</gene>
<feature type="region of interest" description="Disordered" evidence="1">
    <location>
        <begin position="114"/>
        <end position="138"/>
    </location>
</feature>
<dbReference type="EMBL" id="CAAALY010038436">
    <property type="protein sequence ID" value="VEL18745.1"/>
    <property type="molecule type" value="Genomic_DNA"/>
</dbReference>
<evidence type="ECO:0000313" key="4">
    <source>
        <dbReference type="Proteomes" id="UP000784294"/>
    </source>
</evidence>
<keyword evidence="4" id="KW-1185">Reference proteome</keyword>
<proteinExistence type="predicted"/>
<comment type="caution">
    <text evidence="3">The sequence shown here is derived from an EMBL/GenBank/DDBJ whole genome shotgun (WGS) entry which is preliminary data.</text>
</comment>
<evidence type="ECO:0000256" key="1">
    <source>
        <dbReference type="SAM" id="MobiDB-lite"/>
    </source>
</evidence>
<evidence type="ECO:0000313" key="3">
    <source>
        <dbReference type="EMBL" id="VEL18745.1"/>
    </source>
</evidence>
<protein>
    <submittedName>
        <fullName evidence="3">Uncharacterized protein</fullName>
    </submittedName>
</protein>